<protein>
    <submittedName>
        <fullName evidence="1">Glycosyltransferase</fullName>
    </submittedName>
</protein>
<dbReference type="AlphaFoldDB" id="A0A5M6ZNT3"/>
<dbReference type="GO" id="GO:0016740">
    <property type="term" value="F:transferase activity"/>
    <property type="evidence" value="ECO:0007669"/>
    <property type="project" value="UniProtKB-KW"/>
</dbReference>
<dbReference type="Gene3D" id="3.90.550.10">
    <property type="entry name" value="Spore Coat Polysaccharide Biosynthesis Protein SpsA, Chain A"/>
    <property type="match status" value="1"/>
</dbReference>
<dbReference type="InterPro" id="IPR029044">
    <property type="entry name" value="Nucleotide-diphossugar_trans"/>
</dbReference>
<name>A0A5M6ZNT3_9PROT</name>
<proteinExistence type="predicted"/>
<keyword evidence="2" id="KW-1185">Reference proteome</keyword>
<dbReference type="SUPFAM" id="SSF53448">
    <property type="entry name" value="Nucleotide-diphospho-sugar transferases"/>
    <property type="match status" value="1"/>
</dbReference>
<dbReference type="NCBIfam" id="TIGR04282">
    <property type="entry name" value="glyco_like_cofC"/>
    <property type="match status" value="1"/>
</dbReference>
<dbReference type="RefSeq" id="WP_150022265.1">
    <property type="nucleotide sequence ID" value="NZ_VWOJ01000001.1"/>
</dbReference>
<evidence type="ECO:0000313" key="2">
    <source>
        <dbReference type="Proteomes" id="UP000325122"/>
    </source>
</evidence>
<dbReference type="PANTHER" id="PTHR36529:SF1">
    <property type="entry name" value="GLYCOSYLTRANSFERASE"/>
    <property type="match status" value="1"/>
</dbReference>
<dbReference type="EMBL" id="VWOJ01000001">
    <property type="protein sequence ID" value="KAA5805234.1"/>
    <property type="molecule type" value="Genomic_DNA"/>
</dbReference>
<dbReference type="PANTHER" id="PTHR36529">
    <property type="entry name" value="SLL1095 PROTEIN"/>
    <property type="match status" value="1"/>
</dbReference>
<gene>
    <name evidence="1" type="ORF">F1654_04435</name>
</gene>
<dbReference type="InterPro" id="IPR018641">
    <property type="entry name" value="Trfase_1_rSAM/seldom-assoc"/>
</dbReference>
<organism evidence="1 2">
    <name type="scientific">Alkalicaulis satelles</name>
    <dbReference type="NCBI Taxonomy" id="2609175"/>
    <lineage>
        <taxon>Bacteria</taxon>
        <taxon>Pseudomonadati</taxon>
        <taxon>Pseudomonadota</taxon>
        <taxon>Alphaproteobacteria</taxon>
        <taxon>Maricaulales</taxon>
        <taxon>Maricaulaceae</taxon>
        <taxon>Alkalicaulis</taxon>
    </lineage>
</organism>
<sequence>MTRPVLVIFAKAPVIGGAKTRLARGIGKVSAWRLYRAMTARLMRRLADRRWDTVLAVAPDAALKRCFPGVWPPGVKRRAQGPGDLGARQARVFSGRGPVCVIGSDAPDVTRADIASAFKALKRHDAVTGPALDGGYWLLALNAPAPRGLFEGVRWSHAQTLSDLEARLAAHGLSVARLRALADVDEAGDLRRQNRPASP</sequence>
<accession>A0A5M6ZNT3</accession>
<keyword evidence="1" id="KW-0808">Transferase</keyword>
<evidence type="ECO:0000313" key="1">
    <source>
        <dbReference type="EMBL" id="KAA5805234.1"/>
    </source>
</evidence>
<comment type="caution">
    <text evidence="1">The sequence shown here is derived from an EMBL/GenBank/DDBJ whole genome shotgun (WGS) entry which is preliminary data.</text>
</comment>
<dbReference type="Proteomes" id="UP000325122">
    <property type="component" value="Unassembled WGS sequence"/>
</dbReference>
<reference evidence="1 2" key="1">
    <citation type="submission" date="2019-09" db="EMBL/GenBank/DDBJ databases">
        <authorList>
            <person name="Kevbrin V."/>
            <person name="Grouzdev D.S."/>
        </authorList>
    </citation>
    <scope>NUCLEOTIDE SEQUENCE [LARGE SCALE GENOMIC DNA]</scope>
    <source>
        <strain evidence="1 2">G-192</strain>
    </source>
</reference>
<dbReference type="Pfam" id="PF09837">
    <property type="entry name" value="DUF2064"/>
    <property type="match status" value="1"/>
</dbReference>